<keyword evidence="5 6" id="KW-0472">Membrane</keyword>
<dbReference type="PANTHER" id="PTHR35791:SF1">
    <property type="entry name" value="UPF0754 MEMBRANE PROTEIN YHEB"/>
    <property type="match status" value="1"/>
</dbReference>
<dbReference type="Proteomes" id="UP000480185">
    <property type="component" value="Unassembled WGS sequence"/>
</dbReference>
<evidence type="ECO:0000256" key="1">
    <source>
        <dbReference type="ARBA" id="ARBA00004236"/>
    </source>
</evidence>
<dbReference type="PANTHER" id="PTHR35791">
    <property type="entry name" value="UPF0754 MEMBRANE PROTEIN YHEB"/>
    <property type="match status" value="1"/>
</dbReference>
<feature type="transmembrane region" description="Helical" evidence="6">
    <location>
        <begin position="355"/>
        <end position="376"/>
    </location>
</feature>
<dbReference type="PIRSF" id="PIRSF032178">
    <property type="entry name" value="UCP032178"/>
    <property type="match status" value="1"/>
</dbReference>
<feature type="transmembrane region" description="Helical" evidence="6">
    <location>
        <begin position="6"/>
        <end position="30"/>
    </location>
</feature>
<evidence type="ECO:0000256" key="5">
    <source>
        <dbReference type="ARBA" id="ARBA00023136"/>
    </source>
</evidence>
<protein>
    <submittedName>
        <fullName evidence="7">DUF445 family protein</fullName>
    </submittedName>
</protein>
<evidence type="ECO:0000256" key="2">
    <source>
        <dbReference type="ARBA" id="ARBA00008053"/>
    </source>
</evidence>
<keyword evidence="8" id="KW-1185">Reference proteome</keyword>
<evidence type="ECO:0000256" key="4">
    <source>
        <dbReference type="ARBA" id="ARBA00022989"/>
    </source>
</evidence>
<comment type="caution">
    <text evidence="7">The sequence shown here is derived from an EMBL/GenBank/DDBJ whole genome shotgun (WGS) entry which is preliminary data.</text>
</comment>
<organism evidence="7 8">
    <name type="scientific">Salinibacillus xinjiangensis</name>
    <dbReference type="NCBI Taxonomy" id="1229268"/>
    <lineage>
        <taxon>Bacteria</taxon>
        <taxon>Bacillati</taxon>
        <taxon>Bacillota</taxon>
        <taxon>Bacilli</taxon>
        <taxon>Bacillales</taxon>
        <taxon>Bacillaceae</taxon>
        <taxon>Salinibacillus</taxon>
    </lineage>
</organism>
<comment type="subcellular location">
    <subcellularLocation>
        <location evidence="1">Cell membrane</location>
    </subcellularLocation>
</comment>
<evidence type="ECO:0000256" key="6">
    <source>
        <dbReference type="SAM" id="Phobius"/>
    </source>
</evidence>
<keyword evidence="3 6" id="KW-0812">Transmembrane</keyword>
<dbReference type="AlphaFoldDB" id="A0A6G1X7M2"/>
<dbReference type="GO" id="GO:0005886">
    <property type="term" value="C:plasma membrane"/>
    <property type="evidence" value="ECO:0007669"/>
    <property type="project" value="UniProtKB-SubCell"/>
</dbReference>
<dbReference type="InterPro" id="IPR007383">
    <property type="entry name" value="DUF445"/>
</dbReference>
<dbReference type="RefSeq" id="WP_153728811.1">
    <property type="nucleotide sequence ID" value="NZ_WJNH01000007.1"/>
</dbReference>
<dbReference type="Pfam" id="PF04286">
    <property type="entry name" value="DUF445"/>
    <property type="match status" value="1"/>
</dbReference>
<comment type="similarity">
    <text evidence="2">Belongs to the UPF0754 family.</text>
</comment>
<gene>
    <name evidence="7" type="ORF">GH754_11360</name>
</gene>
<keyword evidence="4 6" id="KW-1133">Transmembrane helix</keyword>
<dbReference type="InterPro" id="IPR016991">
    <property type="entry name" value="UCP032178"/>
</dbReference>
<name>A0A6G1X7M2_9BACI</name>
<reference evidence="7 8" key="1">
    <citation type="submission" date="2019-11" db="EMBL/GenBank/DDBJ databases">
        <authorList>
            <person name="Li J."/>
        </authorList>
    </citation>
    <scope>NUCLEOTIDE SEQUENCE [LARGE SCALE GENOMIC DNA]</scope>
    <source>
        <strain evidence="7 8">J4</strain>
    </source>
</reference>
<evidence type="ECO:0000313" key="7">
    <source>
        <dbReference type="EMBL" id="MRG86906.1"/>
    </source>
</evidence>
<dbReference type="EMBL" id="WJNH01000007">
    <property type="protein sequence ID" value="MRG86906.1"/>
    <property type="molecule type" value="Genomic_DNA"/>
</dbReference>
<sequence>MEAILILLFMVIIGAVIGGLTNSLAIKMLFRPYEAKYIGKFKIPFTPGLIPKRQSELARQMGRTVVVHLLTPEAMKRKIQNKQFCNQVVHWILQELQSFAHSDATVKQLLHKVQIPVSSAALHKTSSDFIEKQMNKWIQENKFQPLSSIIPDEINRSGRELTPKASRYILQTVDEYIMSEEGKQKIGSLAEGYLGGTGFFGNMISSFLGGDGLAGKIQPAISQYVRSEDAHEMLTGLLNREWDKLQNKELYQFESLLLSESIQRQLANELANMVPFEQLLNTKISTLYNQFQPVIENQVIPTVVTKVQAYLVDQMGSLMERLNLQELVKEEVEKFDVERLESMVLGISKRELKMITYLGALLGGFIGLIQAMIVLLSI</sequence>
<proteinExistence type="inferred from homology"/>
<accession>A0A6G1X7M2</accession>
<dbReference type="OrthoDB" id="9787430at2"/>
<evidence type="ECO:0000313" key="8">
    <source>
        <dbReference type="Proteomes" id="UP000480185"/>
    </source>
</evidence>
<evidence type="ECO:0000256" key="3">
    <source>
        <dbReference type="ARBA" id="ARBA00022692"/>
    </source>
</evidence>